<dbReference type="Pfam" id="PF00069">
    <property type="entry name" value="Pkinase"/>
    <property type="match status" value="1"/>
</dbReference>
<feature type="region of interest" description="Disordered" evidence="1">
    <location>
        <begin position="900"/>
        <end position="919"/>
    </location>
</feature>
<dbReference type="CDD" id="cd00180">
    <property type="entry name" value="PKc"/>
    <property type="match status" value="1"/>
</dbReference>
<dbReference type="GO" id="GO:0004672">
    <property type="term" value="F:protein kinase activity"/>
    <property type="evidence" value="ECO:0007669"/>
    <property type="project" value="InterPro"/>
</dbReference>
<dbReference type="PANTHER" id="PTHR23257">
    <property type="entry name" value="SERINE-THREONINE PROTEIN KINASE"/>
    <property type="match status" value="1"/>
</dbReference>
<evidence type="ECO:0000313" key="4">
    <source>
        <dbReference type="Proteomes" id="UP000295083"/>
    </source>
</evidence>
<dbReference type="GO" id="GO:0005737">
    <property type="term" value="C:cytoplasm"/>
    <property type="evidence" value="ECO:0007669"/>
    <property type="project" value="TreeGrafter"/>
</dbReference>
<gene>
    <name evidence="3" type="primary">melk</name>
    <name evidence="3" type="ORF">C8035_v007657</name>
</gene>
<keyword evidence="3" id="KW-0808">Transferase</keyword>
<sequence>MTQTSDSSMELPSSAVPPASTSFLRKLFGRTNASAPGPVGPPHTKEPEPDTEPDSDDPQNADLGRRVSRKVVPGLPRVQTFKRQQSERRNNLAPVEPSPAERRALSVDRRAQPSRTASQAQSFPRASAPDLFEKASVEALPAAFVTVNAADEKAESTLEQMVAQAAEPEVEEPHVLDVQSNSDAQSVTTSHSHYEEMIYHELETVWILNLSMHFRDKSKREKFFVTYRETPILWRRVTISLDYRNAPDGSLELDLLHTKSQRDKSCKIYEAIRESLQDIQFYPSVTNLKLQTTDGRLHVHVVEDVNEIIQYPAVRQVQHLGCRRIREKAIDFESHMSGFVYKVCVAGETLIKKEIPGPDTIDEFLYEINALNRLRSSRNIIRFYGVVVDDDDEHVKGLLISYADGGALIDVIYDNRQDIRRDSEPGLSWQVREKWARQIVQGLADIHEAGFVQGDFTLSNIVIDDDGDAKIIDINRRGCPVGWEPPEATPLIESNQRISMYIGVKSDLYQLGMVLWALAAQDDEPEAQGRPLQIGEDYLVPPWYRQIVDICLSEDPRLRLQASSLMSLFPEPTFDYDAAPPSISVDDGYSMQEYFVDGYRVNGHGRVRAVQPSHDWSYVNTGQTYASPTAGLSQEPLYYTRGRSPPSPLPSHYGRGESPHLGRGFSSWADAKNIAPSYSDIGADDMDEPKSATPTTSKDSATTPEPLDQAGKAAQQKLNELQLTPVSHDFELEDQVDFDLTPVPEETKIVGAGGAAMFCIDERAERHELEDPIEMRPAVATPNTVNNVLVSEEKAFNKVDEDVAADGCETGETAGQTEPDQTGHTEPKHATDRKKNIPGEAEARPSTDADARQRETVSEPLPSVQVAAHDPHAAEAEAAPEVETKSAAELQGTLTSAPMLVGSFDERGPQEASGAVEETDTKLASLIGYNDISVAEAPELKGVGGAHMGKEDEKLRETTHLDDDFPTPSTEAALISTEAQK</sequence>
<dbReference type="InterPro" id="IPR000719">
    <property type="entry name" value="Prot_kinase_dom"/>
</dbReference>
<dbReference type="InterPro" id="IPR050167">
    <property type="entry name" value="Ser_Thr_protein_kinase"/>
</dbReference>
<feature type="compositionally biased region" description="Polar residues" evidence="1">
    <location>
        <begin position="1"/>
        <end position="11"/>
    </location>
</feature>
<feature type="region of interest" description="Disordered" evidence="1">
    <location>
        <begin position="1"/>
        <end position="126"/>
    </location>
</feature>
<keyword evidence="3" id="KW-0418">Kinase</keyword>
<dbReference type="EMBL" id="QAPG01000021">
    <property type="protein sequence ID" value="TDZ37707.1"/>
    <property type="molecule type" value="Genomic_DNA"/>
</dbReference>
<dbReference type="InterPro" id="IPR011009">
    <property type="entry name" value="Kinase-like_dom_sf"/>
</dbReference>
<feature type="compositionally biased region" description="Basic and acidic residues" evidence="1">
    <location>
        <begin position="821"/>
        <end position="857"/>
    </location>
</feature>
<feature type="region of interest" description="Disordered" evidence="1">
    <location>
        <begin position="679"/>
        <end position="713"/>
    </location>
</feature>
<evidence type="ECO:0000259" key="2">
    <source>
        <dbReference type="PROSITE" id="PS50011"/>
    </source>
</evidence>
<dbReference type="GO" id="GO:0007165">
    <property type="term" value="P:signal transduction"/>
    <property type="evidence" value="ECO:0007669"/>
    <property type="project" value="TreeGrafter"/>
</dbReference>
<dbReference type="Gene3D" id="1.10.510.10">
    <property type="entry name" value="Transferase(Phosphotransferase) domain 1"/>
    <property type="match status" value="1"/>
</dbReference>
<protein>
    <submittedName>
        <fullName evidence="3">Maternal embryonic leucine zipper kinase</fullName>
    </submittedName>
</protein>
<feature type="compositionally biased region" description="Acidic residues" evidence="1">
    <location>
        <begin position="49"/>
        <end position="59"/>
    </location>
</feature>
<feature type="region of interest" description="Disordered" evidence="1">
    <location>
        <begin position="809"/>
        <end position="858"/>
    </location>
</feature>
<feature type="region of interest" description="Disordered" evidence="1">
    <location>
        <begin position="625"/>
        <end position="658"/>
    </location>
</feature>
<dbReference type="PROSITE" id="PS50011">
    <property type="entry name" value="PROTEIN_KINASE_DOM"/>
    <property type="match status" value="1"/>
</dbReference>
<comment type="caution">
    <text evidence="3">The sequence shown here is derived from an EMBL/GenBank/DDBJ whole genome shotgun (WGS) entry which is preliminary data.</text>
</comment>
<dbReference type="SUPFAM" id="SSF56112">
    <property type="entry name" value="Protein kinase-like (PK-like)"/>
    <property type="match status" value="1"/>
</dbReference>
<feature type="domain" description="Protein kinase" evidence="2">
    <location>
        <begin position="326"/>
        <end position="574"/>
    </location>
</feature>
<feature type="compositionally biased region" description="Basic and acidic residues" evidence="1">
    <location>
        <begin position="99"/>
        <end position="111"/>
    </location>
</feature>
<feature type="compositionally biased region" description="Polar residues" evidence="1">
    <location>
        <begin position="113"/>
        <end position="124"/>
    </location>
</feature>
<feature type="compositionally biased region" description="Basic and acidic residues" evidence="1">
    <location>
        <begin position="948"/>
        <end position="963"/>
    </location>
</feature>
<accession>A0A4R8QFU0</accession>
<evidence type="ECO:0000313" key="3">
    <source>
        <dbReference type="EMBL" id="TDZ37707.1"/>
    </source>
</evidence>
<proteinExistence type="predicted"/>
<keyword evidence="4" id="KW-1185">Reference proteome</keyword>
<evidence type="ECO:0000256" key="1">
    <source>
        <dbReference type="SAM" id="MobiDB-lite"/>
    </source>
</evidence>
<dbReference type="Proteomes" id="UP000295083">
    <property type="component" value="Unassembled WGS sequence"/>
</dbReference>
<feature type="region of interest" description="Disordered" evidence="1">
    <location>
        <begin position="935"/>
        <end position="981"/>
    </location>
</feature>
<organism evidence="3 4">
    <name type="scientific">Colletotrichum spinosum</name>
    <dbReference type="NCBI Taxonomy" id="1347390"/>
    <lineage>
        <taxon>Eukaryota</taxon>
        <taxon>Fungi</taxon>
        <taxon>Dikarya</taxon>
        <taxon>Ascomycota</taxon>
        <taxon>Pezizomycotina</taxon>
        <taxon>Sordariomycetes</taxon>
        <taxon>Hypocreomycetidae</taxon>
        <taxon>Glomerellales</taxon>
        <taxon>Glomerellaceae</taxon>
        <taxon>Colletotrichum</taxon>
        <taxon>Colletotrichum orbiculare species complex</taxon>
    </lineage>
</organism>
<reference evidence="3 4" key="1">
    <citation type="submission" date="2018-11" db="EMBL/GenBank/DDBJ databases">
        <title>Genome sequence and assembly of Colletotrichum spinosum.</title>
        <authorList>
            <person name="Gan P."/>
            <person name="Shirasu K."/>
        </authorList>
    </citation>
    <scope>NUCLEOTIDE SEQUENCE [LARGE SCALE GENOMIC DNA]</scope>
    <source>
        <strain evidence="3 4">CBS 515.97</strain>
    </source>
</reference>
<feature type="compositionally biased region" description="Polar residues" evidence="1">
    <location>
        <begin position="692"/>
        <end position="703"/>
    </location>
</feature>
<name>A0A4R8QFU0_9PEZI</name>
<dbReference type="AlphaFoldDB" id="A0A4R8QFU0"/>
<dbReference type="GO" id="GO:0005524">
    <property type="term" value="F:ATP binding"/>
    <property type="evidence" value="ECO:0007669"/>
    <property type="project" value="InterPro"/>
</dbReference>